<comment type="caution">
    <text evidence="1">The sequence shown here is derived from an EMBL/GenBank/DDBJ whole genome shotgun (WGS) entry which is preliminary data.</text>
</comment>
<dbReference type="STRING" id="159449.B4N89_27440"/>
<sequence>MTEPTAAPIDPGALRAAIDTLNGPCRTKTDLDASVAAIDVLDGAMPTVLDLVDRLTAERDQKAAALARVLAEYDASWAAADCYGDGDVATRDLVARIRAAIEEPTQ</sequence>
<dbReference type="AlphaFoldDB" id="A0A1T3P593"/>
<keyword evidence="2" id="KW-1185">Reference proteome</keyword>
<evidence type="ECO:0000313" key="1">
    <source>
        <dbReference type="EMBL" id="OPC84162.1"/>
    </source>
</evidence>
<dbReference type="EMBL" id="MWQN01000001">
    <property type="protein sequence ID" value="OPC84162.1"/>
    <property type="molecule type" value="Genomic_DNA"/>
</dbReference>
<dbReference type="Proteomes" id="UP000190037">
    <property type="component" value="Unassembled WGS sequence"/>
</dbReference>
<accession>A0A1T3P593</accession>
<evidence type="ECO:0000313" key="2">
    <source>
        <dbReference type="Proteomes" id="UP000190037"/>
    </source>
</evidence>
<proteinExistence type="predicted"/>
<reference evidence="1 2" key="1">
    <citation type="submission" date="2017-03" db="EMBL/GenBank/DDBJ databases">
        <title>Draft genome sequence of Streptomyces scabrisporus NF3, endophyte isolated from Amphipterygium adstringens.</title>
        <authorList>
            <person name="Vazquez M."/>
            <person name="Ceapa C.D."/>
            <person name="Rodriguez Luna D."/>
            <person name="Sanchez Esquivel S."/>
        </authorList>
    </citation>
    <scope>NUCLEOTIDE SEQUENCE [LARGE SCALE GENOMIC DNA]</scope>
    <source>
        <strain evidence="1 2">NF3</strain>
    </source>
</reference>
<dbReference type="RefSeq" id="WP_078978455.1">
    <property type="nucleotide sequence ID" value="NZ_MWQN01000001.1"/>
</dbReference>
<gene>
    <name evidence="1" type="ORF">B4N89_27440</name>
</gene>
<name>A0A1T3P593_9ACTN</name>
<protein>
    <submittedName>
        <fullName evidence="1">Uncharacterized protein</fullName>
    </submittedName>
</protein>
<organism evidence="1 2">
    <name type="scientific">Embleya scabrispora</name>
    <dbReference type="NCBI Taxonomy" id="159449"/>
    <lineage>
        <taxon>Bacteria</taxon>
        <taxon>Bacillati</taxon>
        <taxon>Actinomycetota</taxon>
        <taxon>Actinomycetes</taxon>
        <taxon>Kitasatosporales</taxon>
        <taxon>Streptomycetaceae</taxon>
        <taxon>Embleya</taxon>
    </lineage>
</organism>